<evidence type="ECO:0000256" key="3">
    <source>
        <dbReference type="ARBA" id="ARBA00007931"/>
    </source>
</evidence>
<evidence type="ECO:0000256" key="9">
    <source>
        <dbReference type="ARBA" id="ARBA00022989"/>
    </source>
</evidence>
<reference evidence="14" key="1">
    <citation type="journal article" date="2014" name="Front. Microbiol.">
        <title>High frequency of phylogenetically diverse reductive dehalogenase-homologous genes in deep subseafloor sedimentary metagenomes.</title>
        <authorList>
            <person name="Kawai M."/>
            <person name="Futagami T."/>
            <person name="Toyoda A."/>
            <person name="Takaki Y."/>
            <person name="Nishi S."/>
            <person name="Hori S."/>
            <person name="Arai W."/>
            <person name="Tsubouchi T."/>
            <person name="Morono Y."/>
            <person name="Uchiyama I."/>
            <person name="Ito T."/>
            <person name="Fujiyama A."/>
            <person name="Inagaki F."/>
            <person name="Takami H."/>
        </authorList>
    </citation>
    <scope>NUCLEOTIDE SEQUENCE</scope>
    <source>
        <strain evidence="14">Expedition CK06-06</strain>
    </source>
</reference>
<keyword evidence="11 12" id="KW-0472">Membrane</keyword>
<keyword evidence="6" id="KW-0479">Metal-binding</keyword>
<feature type="domain" description="Peptidase M50" evidence="13">
    <location>
        <begin position="88"/>
        <end position="141"/>
    </location>
</feature>
<gene>
    <name evidence="14" type="ORF">S06H3_09399</name>
</gene>
<evidence type="ECO:0000256" key="7">
    <source>
        <dbReference type="ARBA" id="ARBA00022801"/>
    </source>
</evidence>
<dbReference type="GO" id="GO:0006508">
    <property type="term" value="P:proteolysis"/>
    <property type="evidence" value="ECO:0007669"/>
    <property type="project" value="UniProtKB-KW"/>
</dbReference>
<evidence type="ECO:0000256" key="5">
    <source>
        <dbReference type="ARBA" id="ARBA00022692"/>
    </source>
</evidence>
<keyword evidence="10" id="KW-0482">Metalloprotease</keyword>
<accession>X1MM45</accession>
<evidence type="ECO:0000256" key="8">
    <source>
        <dbReference type="ARBA" id="ARBA00022833"/>
    </source>
</evidence>
<evidence type="ECO:0000313" key="14">
    <source>
        <dbReference type="EMBL" id="GAI15770.1"/>
    </source>
</evidence>
<sequence>MGIVTSLLFFASILAHELAHSLVGRANNIPIKSITLFIFGGVAQMTREARSAEAELKMAAAGPACSLAIAGLFYLVSFFTQDAIVPVAAVAFQLAYINAALAAFNLIPGFPLDGGRVFRSILWRVTGNYKRSTRIATRVGQGTGYLFILGGILIVFLQPFGWGWFSGLWLAFIGWFLGNAASASYRQAQWRGALQGFTASQVMTSDYPVVPLSITVGQLVQGYIFTSGRGCFLVADER</sequence>
<evidence type="ECO:0000259" key="13">
    <source>
        <dbReference type="Pfam" id="PF02163"/>
    </source>
</evidence>
<keyword evidence="7" id="KW-0378">Hydrolase</keyword>
<feature type="transmembrane region" description="Helical" evidence="12">
    <location>
        <begin position="139"/>
        <end position="157"/>
    </location>
</feature>
<feature type="non-terminal residue" evidence="14">
    <location>
        <position position="238"/>
    </location>
</feature>
<dbReference type="EMBL" id="BARV01004137">
    <property type="protein sequence ID" value="GAI15770.1"/>
    <property type="molecule type" value="Genomic_DNA"/>
</dbReference>
<keyword evidence="9 12" id="KW-1133">Transmembrane helix</keyword>
<dbReference type="AlphaFoldDB" id="X1MM45"/>
<dbReference type="Pfam" id="PF02163">
    <property type="entry name" value="Peptidase_M50"/>
    <property type="match status" value="2"/>
</dbReference>
<evidence type="ECO:0000256" key="11">
    <source>
        <dbReference type="ARBA" id="ARBA00023136"/>
    </source>
</evidence>
<dbReference type="CDD" id="cd06164">
    <property type="entry name" value="S2P-M50_SpoIVFB_CBS"/>
    <property type="match status" value="1"/>
</dbReference>
<evidence type="ECO:0000256" key="1">
    <source>
        <dbReference type="ARBA" id="ARBA00001947"/>
    </source>
</evidence>
<evidence type="ECO:0000256" key="12">
    <source>
        <dbReference type="SAM" id="Phobius"/>
    </source>
</evidence>
<feature type="transmembrane region" description="Helical" evidence="12">
    <location>
        <begin position="83"/>
        <end position="107"/>
    </location>
</feature>
<keyword evidence="4" id="KW-0645">Protease</keyword>
<evidence type="ECO:0000256" key="6">
    <source>
        <dbReference type="ARBA" id="ARBA00022723"/>
    </source>
</evidence>
<dbReference type="GO" id="GO:0016020">
    <property type="term" value="C:membrane"/>
    <property type="evidence" value="ECO:0007669"/>
    <property type="project" value="UniProtKB-SubCell"/>
</dbReference>
<comment type="caution">
    <text evidence="14">The sequence shown here is derived from an EMBL/GenBank/DDBJ whole genome shotgun (WGS) entry which is preliminary data.</text>
</comment>
<dbReference type="GO" id="GO:0046872">
    <property type="term" value="F:metal ion binding"/>
    <property type="evidence" value="ECO:0007669"/>
    <property type="project" value="UniProtKB-KW"/>
</dbReference>
<comment type="subcellular location">
    <subcellularLocation>
        <location evidence="2">Membrane</location>
        <topology evidence="2">Multi-pass membrane protein</topology>
    </subcellularLocation>
</comment>
<comment type="similarity">
    <text evidence="3">Belongs to the peptidase M50B family.</text>
</comment>
<feature type="domain" description="Peptidase M50" evidence="13">
    <location>
        <begin position="6"/>
        <end position="81"/>
    </location>
</feature>
<feature type="transmembrane region" description="Helical" evidence="12">
    <location>
        <begin position="163"/>
        <end position="181"/>
    </location>
</feature>
<proteinExistence type="inferred from homology"/>
<name>X1MM45_9ZZZZ</name>
<protein>
    <recommendedName>
        <fullName evidence="13">Peptidase M50 domain-containing protein</fullName>
    </recommendedName>
</protein>
<comment type="cofactor">
    <cofactor evidence="1">
        <name>Zn(2+)</name>
        <dbReference type="ChEBI" id="CHEBI:29105"/>
    </cofactor>
</comment>
<evidence type="ECO:0000256" key="10">
    <source>
        <dbReference type="ARBA" id="ARBA00023049"/>
    </source>
</evidence>
<evidence type="ECO:0000256" key="2">
    <source>
        <dbReference type="ARBA" id="ARBA00004141"/>
    </source>
</evidence>
<dbReference type="PANTHER" id="PTHR39188:SF3">
    <property type="entry name" value="STAGE IV SPORULATION PROTEIN FB"/>
    <property type="match status" value="1"/>
</dbReference>
<dbReference type="GO" id="GO:0008237">
    <property type="term" value="F:metallopeptidase activity"/>
    <property type="evidence" value="ECO:0007669"/>
    <property type="project" value="UniProtKB-KW"/>
</dbReference>
<evidence type="ECO:0000256" key="4">
    <source>
        <dbReference type="ARBA" id="ARBA00022670"/>
    </source>
</evidence>
<organism evidence="14">
    <name type="scientific">marine sediment metagenome</name>
    <dbReference type="NCBI Taxonomy" id="412755"/>
    <lineage>
        <taxon>unclassified sequences</taxon>
        <taxon>metagenomes</taxon>
        <taxon>ecological metagenomes</taxon>
    </lineage>
</organism>
<dbReference type="InterPro" id="IPR008915">
    <property type="entry name" value="Peptidase_M50"/>
</dbReference>
<feature type="transmembrane region" description="Helical" evidence="12">
    <location>
        <begin position="58"/>
        <end position="77"/>
    </location>
</feature>
<dbReference type="PANTHER" id="PTHR39188">
    <property type="entry name" value="MEMBRANE-ASSOCIATED ZINC METALLOPROTEASE M50B"/>
    <property type="match status" value="1"/>
</dbReference>
<keyword evidence="5 12" id="KW-0812">Transmembrane</keyword>
<keyword evidence="8" id="KW-0862">Zinc</keyword>